<dbReference type="Gene3D" id="3.30.300.30">
    <property type="match status" value="1"/>
</dbReference>
<evidence type="ECO:0000313" key="6">
    <source>
        <dbReference type="EMBL" id="CEM30551.1"/>
    </source>
</evidence>
<dbReference type="SUPFAM" id="SSF56801">
    <property type="entry name" value="Acetyl-CoA synthetase-like"/>
    <property type="match status" value="1"/>
</dbReference>
<evidence type="ECO:0000256" key="2">
    <source>
        <dbReference type="ARBA" id="ARBA00022598"/>
    </source>
</evidence>
<dbReference type="Gene3D" id="3.40.50.12780">
    <property type="entry name" value="N-terminal domain of ligase-like"/>
    <property type="match status" value="1"/>
</dbReference>
<gene>
    <name evidence="6" type="ORF">Vbra_18131</name>
</gene>
<feature type="domain" description="AMP-dependent synthetase/ligase" evidence="5">
    <location>
        <begin position="138"/>
        <end position="515"/>
    </location>
</feature>
<dbReference type="PANTHER" id="PTHR42921:SF1">
    <property type="entry name" value="ACETOACETYL-COA SYNTHETASE"/>
    <property type="match status" value="1"/>
</dbReference>
<accession>A0A0G4GKL6</accession>
<reference evidence="6 7" key="1">
    <citation type="submission" date="2014-11" db="EMBL/GenBank/DDBJ databases">
        <authorList>
            <person name="Zhu J."/>
            <person name="Qi W."/>
            <person name="Song R."/>
        </authorList>
    </citation>
    <scope>NUCLEOTIDE SEQUENCE [LARGE SCALE GENOMIC DNA]</scope>
</reference>
<dbReference type="GO" id="GO:0006629">
    <property type="term" value="P:lipid metabolic process"/>
    <property type="evidence" value="ECO:0007669"/>
    <property type="project" value="InterPro"/>
</dbReference>
<proteinExistence type="inferred from homology"/>
<dbReference type="GO" id="GO:0030729">
    <property type="term" value="F:acetoacetate-CoA ligase activity"/>
    <property type="evidence" value="ECO:0007669"/>
    <property type="project" value="InterPro"/>
</dbReference>
<dbReference type="InterPro" id="IPR020845">
    <property type="entry name" value="AMP-binding_CS"/>
</dbReference>
<comment type="similarity">
    <text evidence="1">Belongs to the ATP-dependent AMP-binding enzyme family.</text>
</comment>
<dbReference type="CDD" id="cd05943">
    <property type="entry name" value="AACS"/>
    <property type="match status" value="1"/>
</dbReference>
<keyword evidence="7" id="KW-1185">Reference proteome</keyword>
<sequence>MPSLSKHAFPLPLPLSLPSWPSLHRLTTRCNATSFRTLSTHHHALLWAPSEERRQRALLTRFINEKAPLSVRHGGRHDEFARLHRWSVDEAPAFWSHVWDFCGVRGVKGGRLVDNQHDMMACRFFPDGRLNFAENMLRRRDDAPALIFWGEDQVRRELSFAQLHDQVARLTAEMRRLGVNPGDRVGAVVANTPEATVAMIATQAVGGVWSSCSPDFGVEGVMDRLGQIEPRLLFATDGYLYKGKWIDTMPKVLEVSRQLPTLLQTVVLPYRHDSPAPLPSQPGMTTLEDLCSEGQPVAEIEYADRSFNDPAFILFSSGTTGLPKCIVHRVGCLLQLIKEHQLHTDVHSGDRIFYFTTCGWMMWNWLTAGLASEATLLLYDGNPFHPHTSILWDFVDTYGGSLFGTSAKYIDYLNKAGVSPRKTHDLSALRTITSTGSPLTAEAFDYVYREIKDDVCLSSISGGTDIISCFILGNPIGPVYRGEIQALGLGMAVEVYNEHGQSVKCEKGELVCTKPFPSQPWGFWHDPHNQKYKKAYFAKYDNVWAHGDFAEITDRGGVVVYGRSDAVLNPGGIRVGTAEIYREVDKLDEVEESIAVAGEILDEEGVQRDVEIVLFVKLRKDCELDEALIKKIKHQIRSNTTPRHVPAYIYPVRDIPRTKTGKVVELAVREVIHGRPVPNRSALANPDALDEYKKYMRTNATAA</sequence>
<dbReference type="InterPro" id="IPR045851">
    <property type="entry name" value="AMP-bd_C_sf"/>
</dbReference>
<organism evidence="6 7">
    <name type="scientific">Vitrella brassicaformis (strain CCMP3155)</name>
    <dbReference type="NCBI Taxonomy" id="1169540"/>
    <lineage>
        <taxon>Eukaryota</taxon>
        <taxon>Sar</taxon>
        <taxon>Alveolata</taxon>
        <taxon>Colpodellida</taxon>
        <taxon>Vitrellaceae</taxon>
        <taxon>Vitrella</taxon>
    </lineage>
</organism>
<dbReference type="OMA" id="MPNTWQT"/>
<evidence type="ECO:0000256" key="4">
    <source>
        <dbReference type="ARBA" id="ARBA00022840"/>
    </source>
</evidence>
<dbReference type="NCBIfam" id="TIGR01217">
    <property type="entry name" value="ac_ac_CoA_syn"/>
    <property type="match status" value="1"/>
</dbReference>
<name>A0A0G4GKL6_VITBC</name>
<dbReference type="OrthoDB" id="10253869at2759"/>
<keyword evidence="4" id="KW-0067">ATP-binding</keyword>
<dbReference type="NCBIfam" id="NF002937">
    <property type="entry name" value="PRK03584.1"/>
    <property type="match status" value="1"/>
</dbReference>
<dbReference type="EMBL" id="CDMY01000698">
    <property type="protein sequence ID" value="CEM30551.1"/>
    <property type="molecule type" value="Genomic_DNA"/>
</dbReference>
<dbReference type="InParanoid" id="A0A0G4GKL6"/>
<evidence type="ECO:0000256" key="3">
    <source>
        <dbReference type="ARBA" id="ARBA00022741"/>
    </source>
</evidence>
<dbReference type="PhylomeDB" id="A0A0G4GKL6"/>
<evidence type="ECO:0000313" key="7">
    <source>
        <dbReference type="Proteomes" id="UP000041254"/>
    </source>
</evidence>
<dbReference type="PROSITE" id="PS00455">
    <property type="entry name" value="AMP_BINDING"/>
    <property type="match status" value="1"/>
</dbReference>
<dbReference type="AlphaFoldDB" id="A0A0G4GKL6"/>
<keyword evidence="2" id="KW-0436">Ligase</keyword>
<dbReference type="STRING" id="1169540.A0A0G4GKL6"/>
<evidence type="ECO:0000259" key="5">
    <source>
        <dbReference type="Pfam" id="PF00501"/>
    </source>
</evidence>
<keyword evidence="3" id="KW-0547">Nucleotide-binding</keyword>
<dbReference type="Pfam" id="PF00501">
    <property type="entry name" value="AMP-binding"/>
    <property type="match status" value="1"/>
</dbReference>
<dbReference type="InterPro" id="IPR042099">
    <property type="entry name" value="ANL_N_sf"/>
</dbReference>
<dbReference type="GO" id="GO:0005524">
    <property type="term" value="F:ATP binding"/>
    <property type="evidence" value="ECO:0007669"/>
    <property type="project" value="UniProtKB-KW"/>
</dbReference>
<dbReference type="PANTHER" id="PTHR42921">
    <property type="entry name" value="ACETOACETYL-COA SYNTHETASE"/>
    <property type="match status" value="1"/>
</dbReference>
<dbReference type="VEuPathDB" id="CryptoDB:Vbra_18131"/>
<evidence type="ECO:0000256" key="1">
    <source>
        <dbReference type="ARBA" id="ARBA00006432"/>
    </source>
</evidence>
<protein>
    <recommendedName>
        <fullName evidence="5">AMP-dependent synthetase/ligase domain-containing protein</fullName>
    </recommendedName>
</protein>
<dbReference type="InterPro" id="IPR005914">
    <property type="entry name" value="Acac_CoA_synth"/>
</dbReference>
<dbReference type="Proteomes" id="UP000041254">
    <property type="component" value="Unassembled WGS sequence"/>
</dbReference>
<dbReference type="InterPro" id="IPR000873">
    <property type="entry name" value="AMP-dep_synth/lig_dom"/>
</dbReference>